<keyword evidence="3" id="KW-1185">Reference proteome</keyword>
<name>A0AAD1Y1Q4_EUPCR</name>
<gene>
    <name evidence="2" type="ORF">ECRASSUSDP1_LOCUS24450</name>
</gene>
<dbReference type="Proteomes" id="UP001295684">
    <property type="component" value="Unassembled WGS sequence"/>
</dbReference>
<organism evidence="2 3">
    <name type="scientific">Euplotes crassus</name>
    <dbReference type="NCBI Taxonomy" id="5936"/>
    <lineage>
        <taxon>Eukaryota</taxon>
        <taxon>Sar</taxon>
        <taxon>Alveolata</taxon>
        <taxon>Ciliophora</taxon>
        <taxon>Intramacronucleata</taxon>
        <taxon>Spirotrichea</taxon>
        <taxon>Hypotrichia</taxon>
        <taxon>Euplotida</taxon>
        <taxon>Euplotidae</taxon>
        <taxon>Moneuplotes</taxon>
    </lineage>
</organism>
<evidence type="ECO:0000313" key="3">
    <source>
        <dbReference type="Proteomes" id="UP001295684"/>
    </source>
</evidence>
<evidence type="ECO:0000256" key="1">
    <source>
        <dbReference type="SAM" id="MobiDB-lite"/>
    </source>
</evidence>
<evidence type="ECO:0000313" key="2">
    <source>
        <dbReference type="EMBL" id="CAI2382959.1"/>
    </source>
</evidence>
<feature type="compositionally biased region" description="Basic and acidic residues" evidence="1">
    <location>
        <begin position="19"/>
        <end position="39"/>
    </location>
</feature>
<feature type="region of interest" description="Disordered" evidence="1">
    <location>
        <begin position="1"/>
        <end position="70"/>
    </location>
</feature>
<reference evidence="2" key="1">
    <citation type="submission" date="2023-07" db="EMBL/GenBank/DDBJ databases">
        <authorList>
            <consortium name="AG Swart"/>
            <person name="Singh M."/>
            <person name="Singh A."/>
            <person name="Seah K."/>
            <person name="Emmerich C."/>
        </authorList>
    </citation>
    <scope>NUCLEOTIDE SEQUENCE</scope>
    <source>
        <strain evidence="2">DP1</strain>
    </source>
</reference>
<comment type="caution">
    <text evidence="2">The sequence shown here is derived from an EMBL/GenBank/DDBJ whole genome shotgun (WGS) entry which is preliminary data.</text>
</comment>
<sequence>MEEDQPKKPLSILQEIDDELNRNRSENRYDSESKERTEDSSLPFKRPPRNLYNTNNVHKEGGERYANRENHRYATEPSRDILNQTEEIENIQTSENIPSVSNFRTAEPIKNESLTETSANILDSLADLEREIDLDADIVTAKLRDIVNSDLVSIDKIMRIVSDS</sequence>
<dbReference type="EMBL" id="CAMPGE010025178">
    <property type="protein sequence ID" value="CAI2382959.1"/>
    <property type="molecule type" value="Genomic_DNA"/>
</dbReference>
<protein>
    <submittedName>
        <fullName evidence="2">Uncharacterized protein</fullName>
    </submittedName>
</protein>
<dbReference type="AlphaFoldDB" id="A0AAD1Y1Q4"/>
<proteinExistence type="predicted"/>
<feature type="compositionally biased region" description="Basic and acidic residues" evidence="1">
    <location>
        <begin position="57"/>
        <end position="70"/>
    </location>
</feature>
<accession>A0AAD1Y1Q4</accession>